<evidence type="ECO:0000313" key="2">
    <source>
        <dbReference type="EMBL" id="AKV01402.1"/>
    </source>
</evidence>
<sequence length="336" mass="34193">MNDCGDPTTPGSFEAGADSSNTSPSGPRTDAGHDASSTDAAHGDDGGDTEGTGDGGPVQLATGLDYPWHMAVGGGYVYVVDGDGVEKIDTKTGTKTTLPSTGMYVGADATYAVWANQNGDVYQLAHTGTTPKKVGTGVATGNINSISTDGTKVYWTEFLNRGKVKAVPVDGNAVTVAEELSPALLYPSGVAFAAGSVFVAESDGNQSDGTIKKLTAGPGAAPILGPLTGPSFPVSDGTHIFWWEKGNSDRIVGASIDGTGMKTLVSVATSPTLATDGTSLYYVNASGTVSKAPVAGGIGTPTPLYTFSYHCEALAVDATSVYWADYDHGIVYKAPK</sequence>
<evidence type="ECO:0000313" key="3">
    <source>
        <dbReference type="Proteomes" id="UP000064967"/>
    </source>
</evidence>
<organism evidence="2 3">
    <name type="scientific">Labilithrix luteola</name>
    <dbReference type="NCBI Taxonomy" id="1391654"/>
    <lineage>
        <taxon>Bacteria</taxon>
        <taxon>Pseudomonadati</taxon>
        <taxon>Myxococcota</taxon>
        <taxon>Polyangia</taxon>
        <taxon>Polyangiales</taxon>
        <taxon>Labilitrichaceae</taxon>
        <taxon>Labilithrix</taxon>
    </lineage>
</organism>
<dbReference type="EMBL" id="CP012333">
    <property type="protein sequence ID" value="AKV01402.1"/>
    <property type="molecule type" value="Genomic_DNA"/>
</dbReference>
<dbReference type="STRING" id="1391654.AKJ09_08065"/>
<accession>A0A0K1Q6X3</accession>
<feature type="region of interest" description="Disordered" evidence="1">
    <location>
        <begin position="1"/>
        <end position="60"/>
    </location>
</feature>
<name>A0A0K1Q6X3_9BACT</name>
<dbReference type="Proteomes" id="UP000064967">
    <property type="component" value="Chromosome"/>
</dbReference>
<dbReference type="KEGG" id="llu:AKJ09_08065"/>
<evidence type="ECO:0000256" key="1">
    <source>
        <dbReference type="SAM" id="MobiDB-lite"/>
    </source>
</evidence>
<dbReference type="SUPFAM" id="SSF63825">
    <property type="entry name" value="YWTD domain"/>
    <property type="match status" value="2"/>
</dbReference>
<protein>
    <submittedName>
        <fullName evidence="2">Uncharacterized protein</fullName>
    </submittedName>
</protein>
<reference evidence="2 3" key="1">
    <citation type="submission" date="2015-08" db="EMBL/GenBank/DDBJ databases">
        <authorList>
            <person name="Babu N.S."/>
            <person name="Beckwith C.J."/>
            <person name="Beseler K.G."/>
            <person name="Brison A."/>
            <person name="Carone J.V."/>
            <person name="Caskin T.P."/>
            <person name="Diamond M."/>
            <person name="Durham M.E."/>
            <person name="Foxe J.M."/>
            <person name="Go M."/>
            <person name="Henderson B.A."/>
            <person name="Jones I.B."/>
            <person name="McGettigan J.A."/>
            <person name="Micheletti S.J."/>
            <person name="Nasrallah M.E."/>
            <person name="Ortiz D."/>
            <person name="Piller C.R."/>
            <person name="Privatt S.R."/>
            <person name="Schneider S.L."/>
            <person name="Sharp S."/>
            <person name="Smith T.C."/>
            <person name="Stanton J.D."/>
            <person name="Ullery H.E."/>
            <person name="Wilson R.J."/>
            <person name="Serrano M.G."/>
            <person name="Buck G."/>
            <person name="Lee V."/>
            <person name="Wang Y."/>
            <person name="Carvalho R."/>
            <person name="Voegtly L."/>
            <person name="Shi R."/>
            <person name="Duckworth R."/>
            <person name="Johnson A."/>
            <person name="Loviza R."/>
            <person name="Walstead R."/>
            <person name="Shah Z."/>
            <person name="Kiflezghi M."/>
            <person name="Wade K."/>
            <person name="Ball S.L."/>
            <person name="Bradley K.W."/>
            <person name="Asai D.J."/>
            <person name="Bowman C.A."/>
            <person name="Russell D.A."/>
            <person name="Pope W.H."/>
            <person name="Jacobs-Sera D."/>
            <person name="Hendrix R.W."/>
            <person name="Hatfull G.F."/>
        </authorList>
    </citation>
    <scope>NUCLEOTIDE SEQUENCE [LARGE SCALE GENOMIC DNA]</scope>
    <source>
        <strain evidence="2 3">DSM 27648</strain>
    </source>
</reference>
<proteinExistence type="predicted"/>
<dbReference type="AlphaFoldDB" id="A0A0K1Q6X3"/>
<dbReference type="Gene3D" id="2.120.10.30">
    <property type="entry name" value="TolB, C-terminal domain"/>
    <property type="match status" value="1"/>
</dbReference>
<gene>
    <name evidence="2" type="ORF">AKJ09_08065</name>
</gene>
<keyword evidence="3" id="KW-1185">Reference proteome</keyword>
<dbReference type="InterPro" id="IPR011042">
    <property type="entry name" value="6-blade_b-propeller_TolB-like"/>
</dbReference>